<dbReference type="RefSeq" id="WP_153546460.1">
    <property type="nucleotide sequence ID" value="NZ_WIXK01000003.1"/>
</dbReference>
<dbReference type="InterPro" id="IPR037523">
    <property type="entry name" value="VOC_core"/>
</dbReference>
<dbReference type="Gene3D" id="3.10.180.10">
    <property type="entry name" value="2,3-Dihydroxybiphenyl 1,2-Dioxygenase, domain 1"/>
    <property type="match status" value="1"/>
</dbReference>
<comment type="caution">
    <text evidence="2">The sequence shown here is derived from an EMBL/GenBank/DDBJ whole genome shotgun (WGS) entry which is preliminary data.</text>
</comment>
<dbReference type="InterPro" id="IPR004360">
    <property type="entry name" value="Glyas_Fos-R_dOase_dom"/>
</dbReference>
<reference evidence="2 3" key="1">
    <citation type="submission" date="2019-10" db="EMBL/GenBank/DDBJ databases">
        <title>Epibacterium sp. nov., isolated from seawater.</title>
        <authorList>
            <person name="Zhang X."/>
            <person name="Li N."/>
        </authorList>
    </citation>
    <scope>NUCLEOTIDE SEQUENCE [LARGE SCALE GENOMIC DNA]</scope>
    <source>
        <strain evidence="2 3">SM1969</strain>
    </source>
</reference>
<evidence type="ECO:0000313" key="2">
    <source>
        <dbReference type="EMBL" id="MQY42365.1"/>
    </source>
</evidence>
<keyword evidence="3" id="KW-1185">Reference proteome</keyword>
<dbReference type="EMBL" id="WIXK01000003">
    <property type="protein sequence ID" value="MQY42365.1"/>
    <property type="molecule type" value="Genomic_DNA"/>
</dbReference>
<organism evidence="2 3">
    <name type="scientific">Tritonibacter aquimaris</name>
    <dbReference type="NCBI Taxonomy" id="2663379"/>
    <lineage>
        <taxon>Bacteria</taxon>
        <taxon>Pseudomonadati</taxon>
        <taxon>Pseudomonadota</taxon>
        <taxon>Alphaproteobacteria</taxon>
        <taxon>Rhodobacterales</taxon>
        <taxon>Paracoccaceae</taxon>
        <taxon>Tritonibacter</taxon>
    </lineage>
</organism>
<sequence>MSAVLEHANITVANPNATAAWMEQIFGWHIRWQGDAKDGGYSIHVGSKDSYLALYSPGSALNDASHSYTSRGGLNHLAVVVDNYEATERQVRAAGFKVGEHYDYEPGRRFYFYDDNGIEYEVVNYD</sequence>
<name>A0A844AL33_9RHOB</name>
<dbReference type="Proteomes" id="UP000436694">
    <property type="component" value="Unassembled WGS sequence"/>
</dbReference>
<accession>A0A844AL33</accession>
<dbReference type="CDD" id="cd06587">
    <property type="entry name" value="VOC"/>
    <property type="match status" value="1"/>
</dbReference>
<gene>
    <name evidence="2" type="ORF">GG681_06900</name>
</gene>
<dbReference type="InterPro" id="IPR029068">
    <property type="entry name" value="Glyas_Bleomycin-R_OHBP_Dase"/>
</dbReference>
<proteinExistence type="predicted"/>
<dbReference type="Pfam" id="PF00903">
    <property type="entry name" value="Glyoxalase"/>
    <property type="match status" value="1"/>
</dbReference>
<dbReference type="AlphaFoldDB" id="A0A844AL33"/>
<protein>
    <submittedName>
        <fullName evidence="2">VOC family protein</fullName>
    </submittedName>
</protein>
<dbReference type="SUPFAM" id="SSF54593">
    <property type="entry name" value="Glyoxalase/Bleomycin resistance protein/Dihydroxybiphenyl dioxygenase"/>
    <property type="match status" value="1"/>
</dbReference>
<evidence type="ECO:0000313" key="3">
    <source>
        <dbReference type="Proteomes" id="UP000436694"/>
    </source>
</evidence>
<evidence type="ECO:0000259" key="1">
    <source>
        <dbReference type="PROSITE" id="PS51819"/>
    </source>
</evidence>
<dbReference type="PROSITE" id="PS51819">
    <property type="entry name" value="VOC"/>
    <property type="match status" value="1"/>
</dbReference>
<feature type="domain" description="VOC" evidence="1">
    <location>
        <begin position="4"/>
        <end position="125"/>
    </location>
</feature>